<keyword evidence="4 7" id="KW-0812">Transmembrane</keyword>
<dbReference type="SUPFAM" id="SSF161098">
    <property type="entry name" value="MetI-like"/>
    <property type="match status" value="1"/>
</dbReference>
<dbReference type="CDD" id="cd06261">
    <property type="entry name" value="TM_PBP2"/>
    <property type="match status" value="1"/>
</dbReference>
<organism evidence="10 11">
    <name type="scientific">Brachybacterium faecium (strain ATCC 43885 / DSM 4810 / JCM 11609 / LMG 19847 / NBRC 14762 / NCIMB 9860 / 6-10)</name>
    <dbReference type="NCBI Taxonomy" id="446465"/>
    <lineage>
        <taxon>Bacteria</taxon>
        <taxon>Bacillati</taxon>
        <taxon>Actinomycetota</taxon>
        <taxon>Actinomycetes</taxon>
        <taxon>Micrococcales</taxon>
        <taxon>Dermabacteraceae</taxon>
        <taxon>Brachybacterium</taxon>
    </lineage>
</organism>
<dbReference type="Pfam" id="PF00528">
    <property type="entry name" value="BPD_transp_1"/>
    <property type="match status" value="1"/>
</dbReference>
<proteinExistence type="inferred from homology"/>
<evidence type="ECO:0000256" key="4">
    <source>
        <dbReference type="ARBA" id="ARBA00022692"/>
    </source>
</evidence>
<reference evidence="10 11" key="1">
    <citation type="journal article" date="2009" name="Stand. Genomic Sci.">
        <title>Complete genome sequence of Brachybacterium faecium type strain (Schefferle 6-10).</title>
        <authorList>
            <person name="Lapidus A."/>
            <person name="Pukall R."/>
            <person name="Labuttii K."/>
            <person name="Copeland A."/>
            <person name="Del Rio T.G."/>
            <person name="Nolan M."/>
            <person name="Chen F."/>
            <person name="Lucas S."/>
            <person name="Tice H."/>
            <person name="Cheng J.F."/>
            <person name="Bruce D."/>
            <person name="Goodwin L."/>
            <person name="Pitluck S."/>
            <person name="Rohde M."/>
            <person name="Goker M."/>
            <person name="Pati A."/>
            <person name="Ivanova N."/>
            <person name="Mavrommatis K."/>
            <person name="Chen A."/>
            <person name="Palaniappan K."/>
            <person name="D'haeseleer P."/>
            <person name="Chain P."/>
            <person name="Bristow J."/>
            <person name="Eisen J.A."/>
            <person name="Markowitz V."/>
            <person name="Hugenholtz P."/>
            <person name="Kyrpides N.C."/>
            <person name="Klenk H.P."/>
        </authorList>
    </citation>
    <scope>NUCLEOTIDE SEQUENCE [LARGE SCALE GENOMIC DNA]</scope>
    <source>
        <strain evidence="11">ATCC 43885 / DSM 4810 / JCM 11609 / LMG 19847 / NBRC 14762 / NCIMB 9860 / 6-10</strain>
    </source>
</reference>
<evidence type="ECO:0000256" key="3">
    <source>
        <dbReference type="ARBA" id="ARBA00022475"/>
    </source>
</evidence>
<evidence type="ECO:0000259" key="9">
    <source>
        <dbReference type="PROSITE" id="PS50928"/>
    </source>
</evidence>
<feature type="transmembrane region" description="Helical" evidence="7">
    <location>
        <begin position="222"/>
        <end position="247"/>
    </location>
</feature>
<dbReference type="InterPro" id="IPR035906">
    <property type="entry name" value="MetI-like_sf"/>
</dbReference>
<sequence length="315" mass="34363">MTADSIHTPAGSSSAGLGAGSPSDPATAPGTQKGPGRRRSRHHRGAGRWLVLAGALLVGLFMVSPFVLMLLNAFKSPADYSAGGPLSLPRGLYLDGLVAFWERVNFPIKLWNSIWTSSLVAVLAVLLSLLNAYALGVGRVKGRLWLVALFLMANMLPQEVLIYPLFDMARQVGLTDNPWSIVIIFTIVQSAFGTYLLSSVLGTFPPALLEAAQLDGATRWQILWRIVYPVVRPTMSVLMIFFFIWTWNEFFIPLVMLTSNDNQTIPIALSSLQGDRMLDVPTLNAGALLSLLPTFLFFLIFQRTLTRGVTAGAVK</sequence>
<evidence type="ECO:0000256" key="2">
    <source>
        <dbReference type="ARBA" id="ARBA00022448"/>
    </source>
</evidence>
<evidence type="ECO:0000256" key="5">
    <source>
        <dbReference type="ARBA" id="ARBA00022989"/>
    </source>
</evidence>
<dbReference type="GO" id="GO:0005886">
    <property type="term" value="C:plasma membrane"/>
    <property type="evidence" value="ECO:0007669"/>
    <property type="project" value="UniProtKB-SubCell"/>
</dbReference>
<feature type="domain" description="ABC transmembrane type-1" evidence="9">
    <location>
        <begin position="110"/>
        <end position="301"/>
    </location>
</feature>
<accession>C7MFR3</accession>
<feature type="compositionally biased region" description="Low complexity" evidence="8">
    <location>
        <begin position="9"/>
        <end position="26"/>
    </location>
</feature>
<gene>
    <name evidence="10" type="ordered locus">Bfae_01500</name>
</gene>
<dbReference type="EMBL" id="CP001643">
    <property type="protein sequence ID" value="ACU84031.1"/>
    <property type="molecule type" value="Genomic_DNA"/>
</dbReference>
<dbReference type="InterPro" id="IPR000515">
    <property type="entry name" value="MetI-like"/>
</dbReference>
<feature type="transmembrane region" description="Helical" evidence="7">
    <location>
        <begin position="49"/>
        <end position="71"/>
    </location>
</feature>
<feature type="transmembrane region" description="Helical" evidence="7">
    <location>
        <begin position="282"/>
        <end position="301"/>
    </location>
</feature>
<dbReference type="STRING" id="446465.Bfae_01500"/>
<dbReference type="eggNOG" id="COG0395">
    <property type="taxonomic scope" value="Bacteria"/>
</dbReference>
<evidence type="ECO:0000256" key="6">
    <source>
        <dbReference type="ARBA" id="ARBA00023136"/>
    </source>
</evidence>
<keyword evidence="3" id="KW-1003">Cell membrane</keyword>
<dbReference type="OrthoDB" id="61122at2"/>
<dbReference type="PANTHER" id="PTHR43744:SF8">
    <property type="entry name" value="SN-GLYCEROL-3-PHOSPHATE TRANSPORT SYSTEM PERMEASE PROTEIN UGPE"/>
    <property type="match status" value="1"/>
</dbReference>
<feature type="region of interest" description="Disordered" evidence="8">
    <location>
        <begin position="1"/>
        <end position="42"/>
    </location>
</feature>
<keyword evidence="5 7" id="KW-1133">Transmembrane helix</keyword>
<keyword evidence="11" id="KW-1185">Reference proteome</keyword>
<evidence type="ECO:0000256" key="7">
    <source>
        <dbReference type="RuleBase" id="RU363032"/>
    </source>
</evidence>
<dbReference type="HOGENOM" id="CLU_016047_1_2_11"/>
<dbReference type="GO" id="GO:0055085">
    <property type="term" value="P:transmembrane transport"/>
    <property type="evidence" value="ECO:0007669"/>
    <property type="project" value="InterPro"/>
</dbReference>
<comment type="subcellular location">
    <subcellularLocation>
        <location evidence="1 7">Cell membrane</location>
        <topology evidence="1 7">Multi-pass membrane protein</topology>
    </subcellularLocation>
</comment>
<protein>
    <submittedName>
        <fullName evidence="10">Carbohydrate ABC transporter membrane protein</fullName>
    </submittedName>
</protein>
<evidence type="ECO:0000256" key="1">
    <source>
        <dbReference type="ARBA" id="ARBA00004651"/>
    </source>
</evidence>
<comment type="similarity">
    <text evidence="7">Belongs to the binding-protein-dependent transport system permease family.</text>
</comment>
<dbReference type="Proteomes" id="UP000001919">
    <property type="component" value="Chromosome"/>
</dbReference>
<name>C7MFR3_BRAFD</name>
<feature type="transmembrane region" description="Helical" evidence="7">
    <location>
        <begin position="114"/>
        <end position="137"/>
    </location>
</feature>
<dbReference type="PATRIC" id="fig|446465.5.peg.151"/>
<evidence type="ECO:0000313" key="10">
    <source>
        <dbReference type="EMBL" id="ACU84031.1"/>
    </source>
</evidence>
<dbReference type="PROSITE" id="PS50928">
    <property type="entry name" value="ABC_TM1"/>
    <property type="match status" value="1"/>
</dbReference>
<dbReference type="KEGG" id="bfa:Bfae_01500"/>
<evidence type="ECO:0000313" key="11">
    <source>
        <dbReference type="Proteomes" id="UP000001919"/>
    </source>
</evidence>
<feature type="transmembrane region" description="Helical" evidence="7">
    <location>
        <begin position="178"/>
        <end position="201"/>
    </location>
</feature>
<dbReference type="AlphaFoldDB" id="C7MFR3"/>
<keyword evidence="2 7" id="KW-0813">Transport</keyword>
<dbReference type="Gene3D" id="1.10.3720.10">
    <property type="entry name" value="MetI-like"/>
    <property type="match status" value="1"/>
</dbReference>
<feature type="transmembrane region" description="Helical" evidence="7">
    <location>
        <begin position="144"/>
        <end position="166"/>
    </location>
</feature>
<keyword evidence="6 7" id="KW-0472">Membrane</keyword>
<dbReference type="PANTHER" id="PTHR43744">
    <property type="entry name" value="ABC TRANSPORTER PERMEASE PROTEIN MG189-RELATED-RELATED"/>
    <property type="match status" value="1"/>
</dbReference>
<evidence type="ECO:0000256" key="8">
    <source>
        <dbReference type="SAM" id="MobiDB-lite"/>
    </source>
</evidence>